<evidence type="ECO:0000313" key="1">
    <source>
        <dbReference type="EMBL" id="CAE8589975.1"/>
    </source>
</evidence>
<protein>
    <submittedName>
        <fullName evidence="1">Uncharacterized protein</fullName>
    </submittedName>
</protein>
<dbReference type="Gene3D" id="3.90.228.10">
    <property type="match status" value="1"/>
</dbReference>
<proteinExistence type="predicted"/>
<dbReference type="SUPFAM" id="SSF56399">
    <property type="entry name" value="ADP-ribosylation"/>
    <property type="match status" value="1"/>
</dbReference>
<dbReference type="OrthoDB" id="49113at2759"/>
<reference evidence="1" key="1">
    <citation type="submission" date="2021-02" db="EMBL/GenBank/DDBJ databases">
        <authorList>
            <person name="Dougan E. K."/>
            <person name="Rhodes N."/>
            <person name="Thang M."/>
            <person name="Chan C."/>
        </authorList>
    </citation>
    <scope>NUCLEOTIDE SEQUENCE</scope>
</reference>
<dbReference type="AlphaFoldDB" id="A0A813DRY8"/>
<comment type="caution">
    <text evidence="1">The sequence shown here is derived from an EMBL/GenBank/DDBJ whole genome shotgun (WGS) entry which is preliminary data.</text>
</comment>
<dbReference type="PANTHER" id="PTHR36649">
    <property type="entry name" value="UBIQUITIN-LIKE DOMAIN-CONTAINING PROTEIN"/>
    <property type="match status" value="1"/>
</dbReference>
<name>A0A813DRY8_POLGL</name>
<dbReference type="EMBL" id="CAJNNV010003998">
    <property type="protein sequence ID" value="CAE8589975.1"/>
    <property type="molecule type" value="Genomic_DNA"/>
</dbReference>
<organism evidence="1 2">
    <name type="scientific">Polarella glacialis</name>
    <name type="common">Dinoflagellate</name>
    <dbReference type="NCBI Taxonomy" id="89957"/>
    <lineage>
        <taxon>Eukaryota</taxon>
        <taxon>Sar</taxon>
        <taxon>Alveolata</taxon>
        <taxon>Dinophyceae</taxon>
        <taxon>Suessiales</taxon>
        <taxon>Suessiaceae</taxon>
        <taxon>Polarella</taxon>
    </lineage>
</organism>
<gene>
    <name evidence="1" type="ORF">PGLA1383_LOCUS8704</name>
</gene>
<sequence length="605" mass="67867">MAEEAKVEEATLLLARHKLAEQQIERSMQEASDGWGMDNVFSCLEWAEERQLCPEKCEEARVACRVMVETDLRAALEDRSWCHFASACENGKRLEATEVLSQALLDWKPVVEEQLANMLFLGSSPDDVVKWCRRVRDVSMGHLLEVGLWEEAQQEALSRWDSEIDCGIRDEDPRRLLWACKSKTGADAAEVLRAKELATKLLRADLANAEQSGQVCQISRAYQEARDARILVPREDTRLSNLLSHLRPHASLMEVAASGNMSAIIEAWSLAKPEQQRVWPKQIEAVDDMRKCVLLAQLVVKVAIFRSEGSKLCTSECVQEPPLLGDAEVKGTAGQPEVQLTPSETLLQALDVGPLHARSARLLVNSLAQDICLETFATTLEFKVRFSPQLSRGYSLENADYGLRGHHQYYKPLGWLRWSLRMDNFQTYRDWPVAYHGTSLTRLLPILLQGLQPPGAEGVEIAHGQAYSLTGSSIYFSPSIEYAAFPVYAQFFLLADKRWAQIVLQCRVRPGSYQSAPGTLGGKYWPPGLRFDPNFTNLDHLEWLVEDPANIVVCGIMLREFGPKADALLFGSLACSVTAGSDGPEFEWTKLRKDEFRRAGQMLLS</sequence>
<evidence type="ECO:0000313" key="2">
    <source>
        <dbReference type="Proteomes" id="UP000654075"/>
    </source>
</evidence>
<dbReference type="PANTHER" id="PTHR36649:SF29">
    <property type="entry name" value="PARP CATALYTIC DOMAIN-CONTAINING PROTEIN-RELATED"/>
    <property type="match status" value="1"/>
</dbReference>
<dbReference type="Proteomes" id="UP000654075">
    <property type="component" value="Unassembled WGS sequence"/>
</dbReference>
<keyword evidence="2" id="KW-1185">Reference proteome</keyword>
<accession>A0A813DRY8</accession>